<protein>
    <submittedName>
        <fullName evidence="3">Uncharacterized protein</fullName>
    </submittedName>
</protein>
<organism evidence="3 4">
    <name type="scientific">Colocasia esculenta</name>
    <name type="common">Wild taro</name>
    <name type="synonym">Arum esculentum</name>
    <dbReference type="NCBI Taxonomy" id="4460"/>
    <lineage>
        <taxon>Eukaryota</taxon>
        <taxon>Viridiplantae</taxon>
        <taxon>Streptophyta</taxon>
        <taxon>Embryophyta</taxon>
        <taxon>Tracheophyta</taxon>
        <taxon>Spermatophyta</taxon>
        <taxon>Magnoliopsida</taxon>
        <taxon>Liliopsida</taxon>
        <taxon>Araceae</taxon>
        <taxon>Aroideae</taxon>
        <taxon>Colocasieae</taxon>
        <taxon>Colocasia</taxon>
    </lineage>
</organism>
<evidence type="ECO:0000256" key="2">
    <source>
        <dbReference type="SAM" id="SignalP"/>
    </source>
</evidence>
<comment type="caution">
    <text evidence="3">The sequence shown here is derived from an EMBL/GenBank/DDBJ whole genome shotgun (WGS) entry which is preliminary data.</text>
</comment>
<keyword evidence="2" id="KW-0732">Signal</keyword>
<proteinExistence type="predicted"/>
<name>A0A843UX07_COLES</name>
<feature type="region of interest" description="Disordered" evidence="1">
    <location>
        <begin position="144"/>
        <end position="163"/>
    </location>
</feature>
<evidence type="ECO:0000313" key="3">
    <source>
        <dbReference type="EMBL" id="MQL86987.1"/>
    </source>
</evidence>
<evidence type="ECO:0000256" key="1">
    <source>
        <dbReference type="SAM" id="MobiDB-lite"/>
    </source>
</evidence>
<dbReference type="EMBL" id="NMUH01000943">
    <property type="protein sequence ID" value="MQL86987.1"/>
    <property type="molecule type" value="Genomic_DNA"/>
</dbReference>
<dbReference type="Proteomes" id="UP000652761">
    <property type="component" value="Unassembled WGS sequence"/>
</dbReference>
<dbReference type="AlphaFoldDB" id="A0A843UX07"/>
<gene>
    <name evidence="3" type="ORF">Taro_019523</name>
</gene>
<accession>A0A843UX07</accession>
<feature type="signal peptide" evidence="2">
    <location>
        <begin position="1"/>
        <end position="15"/>
    </location>
</feature>
<feature type="chain" id="PRO_5032466215" evidence="2">
    <location>
        <begin position="16"/>
        <end position="163"/>
    </location>
</feature>
<sequence>MLVVFVLWWCHPVRAGDVFVLLGARRRWSFLREGPNGSALLVEADSRAEGKTVVRTAALSRLQSSRGWSGMPRSFGVLTGAGQSVLFLTASLLVAPKPLGEASRGTVVWPDYGRYSCVLCVLPHSDEMWRFGPGSRIRRRWMHLTGETSQQRQGARGAEEMGR</sequence>
<reference evidence="3" key="1">
    <citation type="submission" date="2017-07" db="EMBL/GenBank/DDBJ databases">
        <title>Taro Niue Genome Assembly and Annotation.</title>
        <authorList>
            <person name="Atibalentja N."/>
            <person name="Keating K."/>
            <person name="Fields C.J."/>
        </authorList>
    </citation>
    <scope>NUCLEOTIDE SEQUENCE</scope>
    <source>
        <strain evidence="3">Niue_2</strain>
        <tissue evidence="3">Leaf</tissue>
    </source>
</reference>
<evidence type="ECO:0000313" key="4">
    <source>
        <dbReference type="Proteomes" id="UP000652761"/>
    </source>
</evidence>
<keyword evidence="4" id="KW-1185">Reference proteome</keyword>